<dbReference type="GO" id="GO:0016989">
    <property type="term" value="F:sigma factor antagonist activity"/>
    <property type="evidence" value="ECO:0007669"/>
    <property type="project" value="TreeGrafter"/>
</dbReference>
<accession>A0A1H3RWE4</accession>
<keyword evidence="5 7" id="KW-0472">Membrane</keyword>
<evidence type="ECO:0000256" key="3">
    <source>
        <dbReference type="ARBA" id="ARBA00022989"/>
    </source>
</evidence>
<dbReference type="GO" id="GO:0016020">
    <property type="term" value="C:membrane"/>
    <property type="evidence" value="ECO:0007669"/>
    <property type="project" value="UniProtKB-SubCell"/>
</dbReference>
<evidence type="ECO:0000256" key="4">
    <source>
        <dbReference type="ARBA" id="ARBA00023015"/>
    </source>
</evidence>
<evidence type="ECO:0000313" key="9">
    <source>
        <dbReference type="EMBL" id="SDZ30043.1"/>
    </source>
</evidence>
<evidence type="ECO:0000256" key="6">
    <source>
        <dbReference type="ARBA" id="ARBA00023163"/>
    </source>
</evidence>
<keyword evidence="9" id="KW-0479">Metal-binding</keyword>
<sequence length="236" mass="24163">MSAIDHDHAPLGAYVLGALDENESREFEAHLATCDACRREADELNELRVQLDEVPPEAFLDGPPEGGDLLLQRTLRSVRAAEEALTGTPRRPKRFLALAGAAALVVVALGGGVLVGRQTAPEGTNPPVAIPTTSAVPGTKTLAGTDGSVKLAATVTPAAGWIRVHAKVDGVHAGEKCQLIVMSKAGEAIIAGSWVVSAKGEKDGTGLDGSALVPADQVASVDVVTTDGRKLVSASA</sequence>
<dbReference type="GO" id="GO:0008270">
    <property type="term" value="F:zinc ion binding"/>
    <property type="evidence" value="ECO:0007669"/>
    <property type="project" value="UniProtKB-KW"/>
</dbReference>
<keyword evidence="3 7" id="KW-1133">Transmembrane helix</keyword>
<keyword evidence="6" id="KW-0804">Transcription</keyword>
<dbReference type="InterPro" id="IPR051474">
    <property type="entry name" value="Anti-sigma-K/W_factor"/>
</dbReference>
<dbReference type="RefSeq" id="WP_091298305.1">
    <property type="nucleotide sequence ID" value="NZ_FNON01000012.1"/>
</dbReference>
<dbReference type="EMBL" id="FNON01000012">
    <property type="protein sequence ID" value="SDZ30043.1"/>
    <property type="molecule type" value="Genomic_DNA"/>
</dbReference>
<dbReference type="Pfam" id="PF13490">
    <property type="entry name" value="zf-HC2"/>
    <property type="match status" value="1"/>
</dbReference>
<comment type="subcellular location">
    <subcellularLocation>
        <location evidence="1">Membrane</location>
        <topology evidence="1">Single-pass membrane protein</topology>
    </subcellularLocation>
</comment>
<evidence type="ECO:0000256" key="5">
    <source>
        <dbReference type="ARBA" id="ARBA00023136"/>
    </source>
</evidence>
<evidence type="ECO:0000256" key="7">
    <source>
        <dbReference type="SAM" id="Phobius"/>
    </source>
</evidence>
<evidence type="ECO:0000259" key="8">
    <source>
        <dbReference type="Pfam" id="PF13490"/>
    </source>
</evidence>
<keyword evidence="4" id="KW-0805">Transcription regulation</keyword>
<evidence type="ECO:0000256" key="2">
    <source>
        <dbReference type="ARBA" id="ARBA00022692"/>
    </source>
</evidence>
<evidence type="ECO:0000313" key="10">
    <source>
        <dbReference type="Proteomes" id="UP000199515"/>
    </source>
</evidence>
<name>A0A1H3RWE4_9PSEU</name>
<dbReference type="PANTHER" id="PTHR37461:SF1">
    <property type="entry name" value="ANTI-SIGMA-K FACTOR RSKA"/>
    <property type="match status" value="1"/>
</dbReference>
<organism evidence="9 10">
    <name type="scientific">Amycolatopsis xylanica</name>
    <dbReference type="NCBI Taxonomy" id="589385"/>
    <lineage>
        <taxon>Bacteria</taxon>
        <taxon>Bacillati</taxon>
        <taxon>Actinomycetota</taxon>
        <taxon>Actinomycetes</taxon>
        <taxon>Pseudonocardiales</taxon>
        <taxon>Pseudonocardiaceae</taxon>
        <taxon>Amycolatopsis</taxon>
    </lineage>
</organism>
<dbReference type="STRING" id="589385.SAMN05421504_11260"/>
<dbReference type="AlphaFoldDB" id="A0A1H3RWE4"/>
<dbReference type="OrthoDB" id="5185837at2"/>
<keyword evidence="2 7" id="KW-0812">Transmembrane</keyword>
<dbReference type="PANTHER" id="PTHR37461">
    <property type="entry name" value="ANTI-SIGMA-K FACTOR RSKA"/>
    <property type="match status" value="1"/>
</dbReference>
<dbReference type="Proteomes" id="UP000199515">
    <property type="component" value="Unassembled WGS sequence"/>
</dbReference>
<evidence type="ECO:0000256" key="1">
    <source>
        <dbReference type="ARBA" id="ARBA00004167"/>
    </source>
</evidence>
<keyword evidence="9" id="KW-0863">Zinc-finger</keyword>
<dbReference type="InterPro" id="IPR027383">
    <property type="entry name" value="Znf_put"/>
</dbReference>
<feature type="domain" description="Putative zinc-finger" evidence="8">
    <location>
        <begin position="11"/>
        <end position="38"/>
    </location>
</feature>
<dbReference type="Gene3D" id="1.10.10.1320">
    <property type="entry name" value="Anti-sigma factor, zinc-finger domain"/>
    <property type="match status" value="1"/>
</dbReference>
<feature type="transmembrane region" description="Helical" evidence="7">
    <location>
        <begin position="95"/>
        <end position="116"/>
    </location>
</feature>
<proteinExistence type="predicted"/>
<keyword evidence="9" id="KW-0862">Zinc</keyword>
<protein>
    <submittedName>
        <fullName evidence="9">Putative zinc-finger</fullName>
    </submittedName>
</protein>
<reference evidence="9 10" key="1">
    <citation type="submission" date="2016-10" db="EMBL/GenBank/DDBJ databases">
        <authorList>
            <person name="de Groot N.N."/>
        </authorList>
    </citation>
    <scope>NUCLEOTIDE SEQUENCE [LARGE SCALE GENOMIC DNA]</scope>
    <source>
        <strain evidence="9 10">CPCC 202699</strain>
    </source>
</reference>
<dbReference type="InterPro" id="IPR041916">
    <property type="entry name" value="Anti_sigma_zinc_sf"/>
</dbReference>
<gene>
    <name evidence="9" type="ORF">SAMN05421504_11260</name>
</gene>
<keyword evidence="10" id="KW-1185">Reference proteome</keyword>
<dbReference type="GO" id="GO:0006417">
    <property type="term" value="P:regulation of translation"/>
    <property type="evidence" value="ECO:0007669"/>
    <property type="project" value="TreeGrafter"/>
</dbReference>